<keyword evidence="2" id="KW-0444">Lipid biosynthesis</keyword>
<organism evidence="10 11">
    <name type="scientific">Roseburia yibonii</name>
    <dbReference type="NCBI Taxonomy" id="2763063"/>
    <lineage>
        <taxon>Bacteria</taxon>
        <taxon>Bacillati</taxon>
        <taxon>Bacillota</taxon>
        <taxon>Clostridia</taxon>
        <taxon>Lachnospirales</taxon>
        <taxon>Lachnospiraceae</taxon>
        <taxon>Roseburia</taxon>
    </lineage>
</organism>
<dbReference type="Gene3D" id="3.40.50.1970">
    <property type="match status" value="1"/>
</dbReference>
<evidence type="ECO:0000256" key="6">
    <source>
        <dbReference type="ARBA" id="ARBA00023027"/>
    </source>
</evidence>
<keyword evidence="11" id="KW-1185">Reference proteome</keyword>
<dbReference type="Proteomes" id="UP000621540">
    <property type="component" value="Unassembled WGS sequence"/>
</dbReference>
<keyword evidence="9" id="KW-1208">Phospholipid metabolism</keyword>
<proteinExistence type="predicted"/>
<sequence>MAGSHIAIPTILKVGKGTLKNLGKYIRSNGMEHAVLYFGNGLIDMFGHDVMDSLKEEGVTVMEYRELDSTKIEDIIELAFAIEPKAQVIVGIGGGKVIDVAKYAAYLRKLPFISVPTSASSDGFSSASASLIVNGRRTSVPARLAYGIVVDTDIIKSAPEKFLYSGIGDLVSKITALYDWVYEDRMGYTTLNDFAMMIAKKAVNSFVRTPFTDIHEDLFLRELVDSLAMSGIANEIAGSSAPTSGSEHLISHALDKTLEQPMLHGIQVGVATYLMSRVQDHRYKRVNTIFTDTGFWDYVATLDMKREDFERAIDLAPSIKPFRHTYLHEEKYRRLAKEILWEDETLKRVFKQEK</sequence>
<keyword evidence="4" id="KW-0521">NADP</keyword>
<evidence type="ECO:0000256" key="5">
    <source>
        <dbReference type="ARBA" id="ARBA00023002"/>
    </source>
</evidence>
<evidence type="ECO:0000256" key="7">
    <source>
        <dbReference type="ARBA" id="ARBA00023098"/>
    </source>
</evidence>
<dbReference type="SUPFAM" id="SSF56796">
    <property type="entry name" value="Dehydroquinate synthase-like"/>
    <property type="match status" value="1"/>
</dbReference>
<name>A0ABR7I733_9FIRM</name>
<evidence type="ECO:0000256" key="8">
    <source>
        <dbReference type="ARBA" id="ARBA00023209"/>
    </source>
</evidence>
<gene>
    <name evidence="10" type="ORF">H8Z76_01475</name>
</gene>
<keyword evidence="8" id="KW-0594">Phospholipid biosynthesis</keyword>
<dbReference type="RefSeq" id="WP_147617923.1">
    <property type="nucleotide sequence ID" value="NZ_JACOQH010000001.1"/>
</dbReference>
<dbReference type="EMBL" id="JACOQH010000001">
    <property type="protein sequence ID" value="MBC5752705.1"/>
    <property type="molecule type" value="Genomic_DNA"/>
</dbReference>
<dbReference type="PIRSF" id="PIRSF000112">
    <property type="entry name" value="Glycerol_dehydrogenase"/>
    <property type="match status" value="1"/>
</dbReference>
<evidence type="ECO:0000256" key="2">
    <source>
        <dbReference type="ARBA" id="ARBA00022516"/>
    </source>
</evidence>
<keyword evidence="1" id="KW-0963">Cytoplasm</keyword>
<dbReference type="CDD" id="cd08174">
    <property type="entry name" value="G1PDH-like"/>
    <property type="match status" value="1"/>
</dbReference>
<keyword evidence="5" id="KW-0560">Oxidoreductase</keyword>
<keyword evidence="7" id="KW-0443">Lipid metabolism</keyword>
<dbReference type="InterPro" id="IPR016205">
    <property type="entry name" value="Glycerol_DH"/>
</dbReference>
<evidence type="ECO:0000256" key="3">
    <source>
        <dbReference type="ARBA" id="ARBA00022723"/>
    </source>
</evidence>
<dbReference type="Gene3D" id="1.20.1090.10">
    <property type="entry name" value="Dehydroquinate synthase-like - alpha domain"/>
    <property type="match status" value="1"/>
</dbReference>
<evidence type="ECO:0000256" key="4">
    <source>
        <dbReference type="ARBA" id="ARBA00022857"/>
    </source>
</evidence>
<evidence type="ECO:0000256" key="1">
    <source>
        <dbReference type="ARBA" id="ARBA00022490"/>
    </source>
</evidence>
<keyword evidence="3" id="KW-0479">Metal-binding</keyword>
<dbReference type="InterPro" id="IPR032837">
    <property type="entry name" value="G1PDH"/>
</dbReference>
<dbReference type="PANTHER" id="PTHR43616:SF5">
    <property type="entry name" value="GLYCEROL DEHYDROGENASE 1"/>
    <property type="match status" value="1"/>
</dbReference>
<protein>
    <submittedName>
        <fullName evidence="10">Iron-containing alcohol dehydrogenase family protein</fullName>
    </submittedName>
</protein>
<keyword evidence="6" id="KW-0520">NAD</keyword>
<reference evidence="10 11" key="1">
    <citation type="submission" date="2020-08" db="EMBL/GenBank/DDBJ databases">
        <title>Genome public.</title>
        <authorList>
            <person name="Liu C."/>
            <person name="Sun Q."/>
        </authorList>
    </citation>
    <scope>NUCLEOTIDE SEQUENCE [LARGE SCALE GENOMIC DNA]</scope>
    <source>
        <strain evidence="10 11">BX0805</strain>
    </source>
</reference>
<dbReference type="Pfam" id="PF13685">
    <property type="entry name" value="Fe-ADH_2"/>
    <property type="match status" value="1"/>
</dbReference>
<evidence type="ECO:0000313" key="11">
    <source>
        <dbReference type="Proteomes" id="UP000621540"/>
    </source>
</evidence>
<comment type="caution">
    <text evidence="10">The sequence shown here is derived from an EMBL/GenBank/DDBJ whole genome shotgun (WGS) entry which is preliminary data.</text>
</comment>
<accession>A0ABR7I733</accession>
<dbReference type="PANTHER" id="PTHR43616">
    <property type="entry name" value="GLYCEROL DEHYDROGENASE"/>
    <property type="match status" value="1"/>
</dbReference>
<evidence type="ECO:0000256" key="9">
    <source>
        <dbReference type="ARBA" id="ARBA00023264"/>
    </source>
</evidence>
<evidence type="ECO:0000313" key="10">
    <source>
        <dbReference type="EMBL" id="MBC5752705.1"/>
    </source>
</evidence>